<dbReference type="GO" id="GO:0016758">
    <property type="term" value="F:hexosyltransferase activity"/>
    <property type="evidence" value="ECO:0007669"/>
    <property type="project" value="UniProtKB-ARBA"/>
</dbReference>
<reference evidence="3" key="1">
    <citation type="submission" date="2020-06" db="EMBL/GenBank/DDBJ databases">
        <title>Draft genomic sequecing of Geomonas sp. Red745.</title>
        <authorList>
            <person name="Itoh H."/>
            <person name="Xu Z.X."/>
            <person name="Ushijima N."/>
            <person name="Masuda Y."/>
            <person name="Shiratori Y."/>
            <person name="Senoo K."/>
        </authorList>
    </citation>
    <scope>NUCLEOTIDE SEQUENCE [LARGE SCALE GENOMIC DNA]</scope>
    <source>
        <strain evidence="3">Red745</strain>
    </source>
</reference>
<dbReference type="Proteomes" id="UP000587586">
    <property type="component" value="Unassembled WGS sequence"/>
</dbReference>
<dbReference type="Gene3D" id="3.90.550.10">
    <property type="entry name" value="Spore Coat Polysaccharide Biosynthesis Protein SpsA, Chain A"/>
    <property type="match status" value="1"/>
</dbReference>
<dbReference type="Pfam" id="PF00535">
    <property type="entry name" value="Glycos_transf_2"/>
    <property type="match status" value="1"/>
</dbReference>
<evidence type="ECO:0000313" key="2">
    <source>
        <dbReference type="EMBL" id="GFO70145.1"/>
    </source>
</evidence>
<accession>A0A6V8NC00</accession>
<dbReference type="EMBL" id="BLXZ01000008">
    <property type="protein sequence ID" value="GFO70145.1"/>
    <property type="molecule type" value="Genomic_DNA"/>
</dbReference>
<dbReference type="RefSeq" id="WP_183362727.1">
    <property type="nucleotide sequence ID" value="NZ_BLXZ01000008.1"/>
</dbReference>
<evidence type="ECO:0000259" key="1">
    <source>
        <dbReference type="Pfam" id="PF00535"/>
    </source>
</evidence>
<name>A0A6V8NC00_9BACT</name>
<dbReference type="InterPro" id="IPR029044">
    <property type="entry name" value="Nucleotide-diphossugar_trans"/>
</dbReference>
<evidence type="ECO:0000313" key="3">
    <source>
        <dbReference type="Proteomes" id="UP000587586"/>
    </source>
</evidence>
<gene>
    <name evidence="2" type="ORF">GMLC_37240</name>
</gene>
<feature type="domain" description="Glycosyltransferase 2-like" evidence="1">
    <location>
        <begin position="9"/>
        <end position="147"/>
    </location>
</feature>
<comment type="caution">
    <text evidence="2">The sequence shown here is derived from an EMBL/GenBank/DDBJ whole genome shotgun (WGS) entry which is preliminary data.</text>
</comment>
<keyword evidence="3" id="KW-1185">Reference proteome</keyword>
<proteinExistence type="predicted"/>
<protein>
    <recommendedName>
        <fullName evidence="1">Glycosyltransferase 2-like domain-containing protein</fullName>
    </recommendedName>
</protein>
<dbReference type="PANTHER" id="PTHR22916:SF3">
    <property type="entry name" value="UDP-GLCNAC:BETAGAL BETA-1,3-N-ACETYLGLUCOSAMINYLTRANSFERASE-LIKE PROTEIN 1"/>
    <property type="match status" value="1"/>
</dbReference>
<dbReference type="InterPro" id="IPR001173">
    <property type="entry name" value="Glyco_trans_2-like"/>
</dbReference>
<organism evidence="2 3">
    <name type="scientific">Geomonas limicola</name>
    <dbReference type="NCBI Taxonomy" id="2740186"/>
    <lineage>
        <taxon>Bacteria</taxon>
        <taxon>Pseudomonadati</taxon>
        <taxon>Thermodesulfobacteriota</taxon>
        <taxon>Desulfuromonadia</taxon>
        <taxon>Geobacterales</taxon>
        <taxon>Geobacteraceae</taxon>
        <taxon>Geomonas</taxon>
    </lineage>
</organism>
<dbReference type="SUPFAM" id="SSF53448">
    <property type="entry name" value="Nucleotide-diphospho-sugar transferases"/>
    <property type="match status" value="1"/>
</dbReference>
<sequence>MTREAPLVSICVPSYNSARYLRYTLDSIVCQSYRNIEVIISDNASTDGSVAIAKEYAERHGFRLIVNEKNIGAGNNWNLLIGQARGEFLAIYHSDDVYGPEIVEQSVAALLREPRAGLVGTLATVIDENGDEVSPILLHPEVPELPCYGFPEVFRAVLRDGAGRIFLVTPSIMVRRSCYQELGILDNSGRFRSAADYEMWFRIAARHPVIVIPRPLMRYRVHQGQGSEQELRRNVALPDIVSVLDAYLDAAGDDAALRAEYRRYRNRVCFKTALKQNCCGEFRRSLDTIGLIDGTSYAVAGAALGFANRLHLNLRIWPARPWPCRVPRGRN</sequence>
<dbReference type="PANTHER" id="PTHR22916">
    <property type="entry name" value="GLYCOSYLTRANSFERASE"/>
    <property type="match status" value="1"/>
</dbReference>
<dbReference type="AlphaFoldDB" id="A0A6V8NC00"/>